<dbReference type="Proteomes" id="UP000830401">
    <property type="component" value="Chromosome"/>
</dbReference>
<evidence type="ECO:0000313" key="2">
    <source>
        <dbReference type="Proteomes" id="UP000830401"/>
    </source>
</evidence>
<proteinExistence type="predicted"/>
<dbReference type="RefSeq" id="WP_245124911.1">
    <property type="nucleotide sequence ID" value="NZ_CP095061.1"/>
</dbReference>
<sequence>MDTLGILTGILQGDFISRFGVGDTWALYFRSYILVAHDIISEDEILITKGLKDNYPSYQNCVDQDYISKSAVVAAHMRKEVVGLKLDQVGNLTIEFAGDSKLIIPATVDIVDWQWCLNRTGNDPYQDYYVACFGQGEIRVNQEYSS</sequence>
<accession>A0ABY4GBR9</accession>
<evidence type="ECO:0000313" key="1">
    <source>
        <dbReference type="EMBL" id="UOQ68176.1"/>
    </source>
</evidence>
<reference evidence="1" key="1">
    <citation type="submission" date="2022-04" db="EMBL/GenBank/DDBJ databases">
        <title>Hymenobacter sp. isolated from the air.</title>
        <authorList>
            <person name="Won M."/>
            <person name="Lee C.-M."/>
            <person name="Woen H.-Y."/>
            <person name="Kwon S.-W."/>
        </authorList>
    </citation>
    <scope>NUCLEOTIDE SEQUENCE</scope>
    <source>
        <strain evidence="1">5420S-77</strain>
    </source>
</reference>
<dbReference type="EMBL" id="CP095061">
    <property type="protein sequence ID" value="UOQ68176.1"/>
    <property type="molecule type" value="Genomic_DNA"/>
</dbReference>
<name>A0ABY4GBR9_9BACT</name>
<gene>
    <name evidence="1" type="ORF">MUN86_10180</name>
</gene>
<keyword evidence="2" id="KW-1185">Reference proteome</keyword>
<organism evidence="1 2">
    <name type="scientific">Hymenobacter volaticus</name>
    <dbReference type="NCBI Taxonomy" id="2932254"/>
    <lineage>
        <taxon>Bacteria</taxon>
        <taxon>Pseudomonadati</taxon>
        <taxon>Bacteroidota</taxon>
        <taxon>Cytophagia</taxon>
        <taxon>Cytophagales</taxon>
        <taxon>Hymenobacteraceae</taxon>
        <taxon>Hymenobacter</taxon>
    </lineage>
</organism>
<protein>
    <submittedName>
        <fullName evidence="1">Uncharacterized protein</fullName>
    </submittedName>
</protein>